<dbReference type="Proteomes" id="UP000000771">
    <property type="component" value="Chromosome"/>
</dbReference>
<dbReference type="EMBL" id="CP001631">
    <property type="protein sequence ID" value="ACU54211.1"/>
    <property type="molecule type" value="Genomic_DNA"/>
</dbReference>
<dbReference type="eggNOG" id="ENOG50322KN">
    <property type="taxonomic scope" value="Bacteria"/>
</dbReference>
<keyword evidence="3" id="KW-1185">Reference proteome</keyword>
<dbReference type="OrthoDB" id="9980037at2"/>
<sequence length="90" mass="10039">MPTRTLAPSTRDWFRRTLERRRRIARSLERLVIAIVTRNDPLHEAGEGVVSTAIIVVIMAFLAVGLWFAFKTIMANATTTVSNQVAQLGS</sequence>
<organism evidence="2 3">
    <name type="scientific">Acidimicrobium ferrooxidans (strain DSM 10331 / JCM 15462 / NBRC 103882 / ICP)</name>
    <dbReference type="NCBI Taxonomy" id="525909"/>
    <lineage>
        <taxon>Bacteria</taxon>
        <taxon>Bacillati</taxon>
        <taxon>Actinomycetota</taxon>
        <taxon>Acidimicrobiia</taxon>
        <taxon>Acidimicrobiales</taxon>
        <taxon>Acidimicrobiaceae</taxon>
        <taxon>Acidimicrobium</taxon>
    </lineage>
</organism>
<dbReference type="HOGENOM" id="CLU_2434152_0_0_11"/>
<protein>
    <submittedName>
        <fullName evidence="2">Uncharacterized protein</fullName>
    </submittedName>
</protein>
<dbReference type="STRING" id="525909.Afer_1281"/>
<dbReference type="RefSeq" id="WP_015798697.1">
    <property type="nucleotide sequence ID" value="NC_013124.1"/>
</dbReference>
<keyword evidence="1" id="KW-1133">Transmembrane helix</keyword>
<gene>
    <name evidence="2" type="ordered locus">Afer_1281</name>
</gene>
<keyword evidence="1" id="KW-0472">Membrane</keyword>
<feature type="transmembrane region" description="Helical" evidence="1">
    <location>
        <begin position="49"/>
        <end position="70"/>
    </location>
</feature>
<accession>C7LZQ3</accession>
<dbReference type="AlphaFoldDB" id="C7LZQ3"/>
<proteinExistence type="predicted"/>
<reference evidence="2 3" key="1">
    <citation type="journal article" date="2009" name="Stand. Genomic Sci.">
        <title>Complete genome sequence of Acidimicrobium ferrooxidans type strain (ICP).</title>
        <authorList>
            <person name="Clum A."/>
            <person name="Nolan M."/>
            <person name="Lang E."/>
            <person name="Glavina Del Rio T."/>
            <person name="Tice H."/>
            <person name="Copeland A."/>
            <person name="Cheng J.F."/>
            <person name="Lucas S."/>
            <person name="Chen F."/>
            <person name="Bruce D."/>
            <person name="Goodwin L."/>
            <person name="Pitluck S."/>
            <person name="Ivanova N."/>
            <person name="Mavrommatis K."/>
            <person name="Mikhailova N."/>
            <person name="Pati A."/>
            <person name="Chen A."/>
            <person name="Palaniappan K."/>
            <person name="Goker M."/>
            <person name="Spring S."/>
            <person name="Land M."/>
            <person name="Hauser L."/>
            <person name="Chang Y.J."/>
            <person name="Jeffries C.C."/>
            <person name="Chain P."/>
            <person name="Bristow J."/>
            <person name="Eisen J.A."/>
            <person name="Markowitz V."/>
            <person name="Hugenholtz P."/>
            <person name="Kyrpides N.C."/>
            <person name="Klenk H.P."/>
            <person name="Lapidus A."/>
        </authorList>
    </citation>
    <scope>NUCLEOTIDE SEQUENCE [LARGE SCALE GENOMIC DNA]</scope>
    <source>
        <strain evidence="3">DSM 10331 / JCM 15462 / NBRC 103882 / ICP</strain>
    </source>
</reference>
<dbReference type="KEGG" id="afo:Afer_1281"/>
<evidence type="ECO:0000313" key="3">
    <source>
        <dbReference type="Proteomes" id="UP000000771"/>
    </source>
</evidence>
<evidence type="ECO:0000313" key="2">
    <source>
        <dbReference type="EMBL" id="ACU54211.1"/>
    </source>
</evidence>
<name>C7LZQ3_ACIFD</name>
<evidence type="ECO:0000256" key="1">
    <source>
        <dbReference type="SAM" id="Phobius"/>
    </source>
</evidence>
<keyword evidence="1" id="KW-0812">Transmembrane</keyword>